<organism evidence="2 3">
    <name type="scientific">Pseudomonas floridensis</name>
    <dbReference type="NCBI Taxonomy" id="1958950"/>
    <lineage>
        <taxon>Bacteria</taxon>
        <taxon>Pseudomonadati</taxon>
        <taxon>Pseudomonadota</taxon>
        <taxon>Gammaproteobacteria</taxon>
        <taxon>Pseudomonadales</taxon>
        <taxon>Pseudomonadaceae</taxon>
        <taxon>Pseudomonas</taxon>
    </lineage>
</organism>
<dbReference type="EMBL" id="MUIO01000050">
    <property type="protein sequence ID" value="ORC58727.1"/>
    <property type="molecule type" value="Genomic_DNA"/>
</dbReference>
<evidence type="ECO:0000313" key="2">
    <source>
        <dbReference type="EMBL" id="ORC58727.1"/>
    </source>
</evidence>
<keyword evidence="3" id="KW-1185">Reference proteome</keyword>
<evidence type="ECO:0000313" key="3">
    <source>
        <dbReference type="Proteomes" id="UP000192815"/>
    </source>
</evidence>
<comment type="caution">
    <text evidence="2">The sequence shown here is derived from an EMBL/GenBank/DDBJ whole genome shotgun (WGS) entry which is preliminary data.</text>
</comment>
<protein>
    <recommendedName>
        <fullName evidence="1">Tle cognate immunity protein 4 C-terminal domain-containing protein</fullName>
    </recommendedName>
</protein>
<feature type="domain" description="Tle cognate immunity protein 4 C-terminal" evidence="1">
    <location>
        <begin position="160"/>
        <end position="331"/>
    </location>
</feature>
<sequence length="336" mass="37963">MLSNNEKPKKILVTKNQKTHSVAIARYSVEIPESMKLTDIALNKEGIPIKVYFDYIKPRAEQLIDNSLATIKNNEAGRKTIEKPAEISQPSDNVWLAAYNHIRLTGVDVYGKPMDEVSNSSLGFVWKKNVLLEIGGERTLGDPSRIALLMSRFDTSDDKHSGFCFVKGCIEGKENERESLSASFEDTDKKGFNIGFNIDAYQGEPNLPLSDRTPSIPDLELPGVLKWLSDSENRIKKFKDSSRVINNFKGEEIIEGTIQKLNGTYLTEITGMWYYPGMPEDIQKPEIRITATYSFTSDRLPDNAPSFPNRSQDGLTEEEFLSTWNNLLESFHPNKL</sequence>
<name>A0A1X0N5Z2_9PSED</name>
<proteinExistence type="predicted"/>
<reference evidence="3" key="1">
    <citation type="submission" date="2017-02" db="EMBL/GenBank/DDBJ databases">
        <title>Pseudomonas floridae sp. nov., a novel pathogenic bacterial species isolated from tomato.</title>
        <authorList>
            <person name="Timilsina S."/>
            <person name="Vallad G.E."/>
            <person name="Jones J.B."/>
        </authorList>
    </citation>
    <scope>NUCLEOTIDE SEQUENCE [LARGE SCALE GENOMIC DNA]</scope>
    <source>
        <strain evidence="3">GEV388</strain>
    </source>
</reference>
<dbReference type="Pfam" id="PF18426">
    <property type="entry name" value="Tli4_C"/>
    <property type="match status" value="1"/>
</dbReference>
<dbReference type="OrthoDB" id="8722129at2"/>
<dbReference type="InterPro" id="IPR041290">
    <property type="entry name" value="Tli4_C"/>
</dbReference>
<evidence type="ECO:0000259" key="1">
    <source>
        <dbReference type="Pfam" id="PF18426"/>
    </source>
</evidence>
<dbReference type="AlphaFoldDB" id="A0A1X0N5Z2"/>
<dbReference type="Proteomes" id="UP000192815">
    <property type="component" value="Unassembled WGS sequence"/>
</dbReference>
<accession>A0A1X0N5Z2</accession>
<gene>
    <name evidence="2" type="ORF">BZK31_13735</name>
</gene>